<keyword evidence="1" id="KW-0812">Transmembrane</keyword>
<protein>
    <recommendedName>
        <fullName evidence="3">Zinc ribbon domain-containing protein</fullName>
    </recommendedName>
</protein>
<evidence type="ECO:0008006" key="3">
    <source>
        <dbReference type="Google" id="ProtNLM"/>
    </source>
</evidence>
<gene>
    <name evidence="2" type="ORF">V5E97_34025</name>
</gene>
<evidence type="ECO:0000256" key="1">
    <source>
        <dbReference type="SAM" id="Phobius"/>
    </source>
</evidence>
<dbReference type="EMBL" id="CP155447">
    <property type="protein sequence ID" value="XBH03290.1"/>
    <property type="molecule type" value="Genomic_DNA"/>
</dbReference>
<feature type="transmembrane region" description="Helical" evidence="1">
    <location>
        <begin position="24"/>
        <end position="44"/>
    </location>
</feature>
<dbReference type="RefSeq" id="WP_406696027.1">
    <property type="nucleotide sequence ID" value="NZ_CP155447.1"/>
</dbReference>
<name>A0AAU7CDY0_9BACT</name>
<proteinExistence type="predicted"/>
<feature type="transmembrane region" description="Helical" evidence="1">
    <location>
        <begin position="64"/>
        <end position="83"/>
    </location>
</feature>
<dbReference type="AlphaFoldDB" id="A0AAU7CDY0"/>
<accession>A0AAU7CDY0</accession>
<evidence type="ECO:0000313" key="2">
    <source>
        <dbReference type="EMBL" id="XBH03290.1"/>
    </source>
</evidence>
<keyword evidence="1" id="KW-0472">Membrane</keyword>
<keyword evidence="1" id="KW-1133">Transmembrane helix</keyword>
<reference evidence="2" key="1">
    <citation type="submission" date="2024-05" db="EMBL/GenBank/DDBJ databases">
        <title>Planctomycetes of the genus Singulisphaera possess chitinolytic capabilities.</title>
        <authorList>
            <person name="Ivanova A."/>
        </authorList>
    </citation>
    <scope>NUCLEOTIDE SEQUENCE</scope>
    <source>
        <strain evidence="2">Ch08T</strain>
    </source>
</reference>
<sequence>MASLMIDPVRRTSRYQSLRTSRVVLGRMAPLVRLGLWGMGVSVFLDQVGPMLSDAQFTWGERRIMGLVALLTIGGFGLGGWVAGRLMKASAELIDLLIDGADSAWRTADLIELRMIPTLGRIANALEKSEQAGPGSASEPRLTAIRRAIADCHWEDAERLIESLANDKSQVASEASALGDELCRARDRKIETHRQEIEAGRAANDPDRVIDARDALTLHLRGERLVELDRQLVRWLVTLLQGWVRSGSRSRDAAMLASRVAETFGDTAEGATLRAALPNLRRKAGLCPRCARPFQGNADLCPRCVVQGPTNAPLSPAGAGGSLPKDPT</sequence>
<organism evidence="2">
    <name type="scientific">Singulisphaera sp. Ch08</name>
    <dbReference type="NCBI Taxonomy" id="3120278"/>
    <lineage>
        <taxon>Bacteria</taxon>
        <taxon>Pseudomonadati</taxon>
        <taxon>Planctomycetota</taxon>
        <taxon>Planctomycetia</taxon>
        <taxon>Isosphaerales</taxon>
        <taxon>Isosphaeraceae</taxon>
        <taxon>Singulisphaera</taxon>
    </lineage>
</organism>